<evidence type="ECO:0000259" key="2">
    <source>
        <dbReference type="Pfam" id="PF13472"/>
    </source>
</evidence>
<dbReference type="Pfam" id="PF13472">
    <property type="entry name" value="Lipase_GDSL_2"/>
    <property type="match status" value="1"/>
</dbReference>
<evidence type="ECO:0000313" key="4">
    <source>
        <dbReference type="Proteomes" id="UP000451860"/>
    </source>
</evidence>
<comment type="caution">
    <text evidence="3">The sequence shown here is derived from an EMBL/GenBank/DDBJ whole genome shotgun (WGS) entry which is preliminary data.</text>
</comment>
<feature type="compositionally biased region" description="Basic residues" evidence="1">
    <location>
        <begin position="1"/>
        <end position="20"/>
    </location>
</feature>
<gene>
    <name evidence="3" type="ORF">GB883_18030</name>
</gene>
<dbReference type="Gene3D" id="3.40.50.1110">
    <property type="entry name" value="SGNH hydrolase"/>
    <property type="match status" value="1"/>
</dbReference>
<dbReference type="OrthoDB" id="8215557at2"/>
<feature type="region of interest" description="Disordered" evidence="1">
    <location>
        <begin position="1"/>
        <end position="21"/>
    </location>
</feature>
<dbReference type="InterPro" id="IPR036514">
    <property type="entry name" value="SGNH_hydro_sf"/>
</dbReference>
<reference evidence="3 4" key="1">
    <citation type="submission" date="2019-10" db="EMBL/GenBank/DDBJ databases">
        <title>Georgenia wutianyii sp. nov. and Georgenia yuyongxinii sp. nov. isolated from plateau pika (Ochotona curzoniae) in the Qinghai-Tibet plateau of China.</title>
        <authorList>
            <person name="Tian Z."/>
        </authorList>
    </citation>
    <scope>NUCLEOTIDE SEQUENCE [LARGE SCALE GENOMIC DNA]</scope>
    <source>
        <strain evidence="3 4">DSM 21501</strain>
    </source>
</reference>
<dbReference type="InterPro" id="IPR013830">
    <property type="entry name" value="SGNH_hydro"/>
</dbReference>
<dbReference type="Proteomes" id="UP000451860">
    <property type="component" value="Unassembled WGS sequence"/>
</dbReference>
<keyword evidence="4" id="KW-1185">Reference proteome</keyword>
<organism evidence="3 4">
    <name type="scientific">Georgenia thermotolerans</name>
    <dbReference type="NCBI Taxonomy" id="527326"/>
    <lineage>
        <taxon>Bacteria</taxon>
        <taxon>Bacillati</taxon>
        <taxon>Actinomycetota</taxon>
        <taxon>Actinomycetes</taxon>
        <taxon>Micrococcales</taxon>
        <taxon>Bogoriellaceae</taxon>
        <taxon>Georgenia</taxon>
    </lineage>
</organism>
<dbReference type="RefSeq" id="WP_152201399.1">
    <property type="nucleotide sequence ID" value="NZ_WHJE01000134.1"/>
</dbReference>
<evidence type="ECO:0000256" key="1">
    <source>
        <dbReference type="SAM" id="MobiDB-lite"/>
    </source>
</evidence>
<sequence>MMRGMPRPRRSGRSRQRSKGRTLGVVGSLALVSFALVAVTLLRTHPTPTEVLNRPQPAVTLPSRNPLALVIGDSQAMGGFGVGALETWVAQGLRSAGFQPVIVGYPGTGYVHDRPAHGDQDGHPNYVTSLREGLYNLPPADHVQLVVLEGGGNDAFDPAKDISAAAREAIRLVREEYPEAEVLMLGPLNQAGDPRSLRVKTAAVLAAVATEEDVPFIDATSWVADAGVAGELVDGLHFTQKGHTALAPYLGDALSALGVEAEPLPAG</sequence>
<dbReference type="CDD" id="cd00229">
    <property type="entry name" value="SGNH_hydrolase"/>
    <property type="match status" value="1"/>
</dbReference>
<dbReference type="EMBL" id="WHJE01000134">
    <property type="protein sequence ID" value="KAE8762697.1"/>
    <property type="molecule type" value="Genomic_DNA"/>
</dbReference>
<proteinExistence type="predicted"/>
<feature type="domain" description="SGNH hydrolase-type esterase" evidence="2">
    <location>
        <begin position="70"/>
        <end position="244"/>
    </location>
</feature>
<protein>
    <recommendedName>
        <fullName evidence="2">SGNH hydrolase-type esterase domain-containing protein</fullName>
    </recommendedName>
</protein>
<dbReference type="AlphaFoldDB" id="A0A7J5UK17"/>
<dbReference type="SUPFAM" id="SSF52266">
    <property type="entry name" value="SGNH hydrolase"/>
    <property type="match status" value="1"/>
</dbReference>
<accession>A0A7J5UK17</accession>
<evidence type="ECO:0000313" key="3">
    <source>
        <dbReference type="EMBL" id="KAE8762697.1"/>
    </source>
</evidence>
<name>A0A7J5UK17_9MICO</name>